<evidence type="ECO:0000256" key="3">
    <source>
        <dbReference type="ARBA" id="ARBA00022989"/>
    </source>
</evidence>
<evidence type="ECO:0000256" key="5">
    <source>
        <dbReference type="SAM" id="Phobius"/>
    </source>
</evidence>
<name>A0A6P2C4R6_9ACTN</name>
<protein>
    <submittedName>
        <fullName evidence="7">NfeD family protein</fullName>
    </submittedName>
</protein>
<evidence type="ECO:0000256" key="2">
    <source>
        <dbReference type="ARBA" id="ARBA00022692"/>
    </source>
</evidence>
<evidence type="ECO:0000313" key="8">
    <source>
        <dbReference type="Proteomes" id="UP000460272"/>
    </source>
</evidence>
<evidence type="ECO:0000256" key="1">
    <source>
        <dbReference type="ARBA" id="ARBA00004141"/>
    </source>
</evidence>
<dbReference type="AlphaFoldDB" id="A0A6P2C4R6"/>
<dbReference type="OrthoDB" id="9792945at2"/>
<gene>
    <name evidence="7" type="ORF">EAS64_01895</name>
</gene>
<dbReference type="PANTHER" id="PTHR33507:SF3">
    <property type="entry name" value="INNER MEMBRANE PROTEIN YBBJ"/>
    <property type="match status" value="1"/>
</dbReference>
<reference evidence="7 8" key="1">
    <citation type="submission" date="2018-11" db="EMBL/GenBank/DDBJ databases">
        <title>Trebonia kvetii gen.nov., sp.nov., a novel acidophilic actinobacterium, and proposal of the new actinobacterial family Treboniaceae fam. nov.</title>
        <authorList>
            <person name="Rapoport D."/>
            <person name="Sagova-Mareckova M."/>
            <person name="Sedlacek I."/>
            <person name="Provaznik J."/>
            <person name="Kralova S."/>
            <person name="Pavlinic D."/>
            <person name="Benes V."/>
            <person name="Kopecky J."/>
        </authorList>
    </citation>
    <scope>NUCLEOTIDE SEQUENCE [LARGE SCALE GENOMIC DNA]</scope>
    <source>
        <strain evidence="7 8">15Tr583</strain>
    </source>
</reference>
<evidence type="ECO:0000259" key="6">
    <source>
        <dbReference type="Pfam" id="PF01957"/>
    </source>
</evidence>
<evidence type="ECO:0000313" key="7">
    <source>
        <dbReference type="EMBL" id="TVZ06218.1"/>
    </source>
</evidence>
<dbReference type="RefSeq" id="WP_145850972.1">
    <property type="nucleotide sequence ID" value="NZ_RPFW01000001.1"/>
</dbReference>
<dbReference type="GO" id="GO:0005886">
    <property type="term" value="C:plasma membrane"/>
    <property type="evidence" value="ECO:0007669"/>
    <property type="project" value="TreeGrafter"/>
</dbReference>
<dbReference type="Proteomes" id="UP000460272">
    <property type="component" value="Unassembled WGS sequence"/>
</dbReference>
<evidence type="ECO:0000256" key="4">
    <source>
        <dbReference type="ARBA" id="ARBA00023136"/>
    </source>
</evidence>
<keyword evidence="3 5" id="KW-1133">Transmembrane helix</keyword>
<keyword evidence="2 5" id="KW-0812">Transmembrane</keyword>
<dbReference type="PANTHER" id="PTHR33507">
    <property type="entry name" value="INNER MEMBRANE PROTEIN YBBJ"/>
    <property type="match status" value="1"/>
</dbReference>
<sequence length="143" mass="14923">MVAWIVWLIVAAVLGVAELVTFTFALGLIAIGACVAAAVAAVDLGLPLQLLAFVVASTAGLGLVLPVARRHVRQAPLLKTGPAALVGRPARVLEEVTGYSGRVRIGGEEWSARSYDESLVIPVGHTVDVMQIEGATALVYPRE</sequence>
<dbReference type="SUPFAM" id="SSF141322">
    <property type="entry name" value="NfeD domain-like"/>
    <property type="match status" value="1"/>
</dbReference>
<keyword evidence="4 5" id="KW-0472">Membrane</keyword>
<dbReference type="Pfam" id="PF01957">
    <property type="entry name" value="NfeD"/>
    <property type="match status" value="1"/>
</dbReference>
<dbReference type="InterPro" id="IPR052165">
    <property type="entry name" value="Membrane_assoc_protease"/>
</dbReference>
<dbReference type="InterPro" id="IPR002810">
    <property type="entry name" value="NfeD-like_C"/>
</dbReference>
<proteinExistence type="predicted"/>
<feature type="domain" description="NfeD-like C-terminal" evidence="6">
    <location>
        <begin position="83"/>
        <end position="141"/>
    </location>
</feature>
<feature type="transmembrane region" description="Helical" evidence="5">
    <location>
        <begin position="46"/>
        <end position="68"/>
    </location>
</feature>
<comment type="caution">
    <text evidence="7">The sequence shown here is derived from an EMBL/GenBank/DDBJ whole genome shotgun (WGS) entry which is preliminary data.</text>
</comment>
<comment type="subcellular location">
    <subcellularLocation>
        <location evidence="1">Membrane</location>
        <topology evidence="1">Multi-pass membrane protein</topology>
    </subcellularLocation>
</comment>
<dbReference type="EMBL" id="RPFW01000001">
    <property type="protein sequence ID" value="TVZ06218.1"/>
    <property type="molecule type" value="Genomic_DNA"/>
</dbReference>
<accession>A0A6P2C4R6</accession>
<dbReference type="InterPro" id="IPR012340">
    <property type="entry name" value="NA-bd_OB-fold"/>
</dbReference>
<dbReference type="Gene3D" id="2.40.50.140">
    <property type="entry name" value="Nucleic acid-binding proteins"/>
    <property type="match status" value="1"/>
</dbReference>
<feature type="transmembrane region" description="Helical" evidence="5">
    <location>
        <begin position="7"/>
        <end position="40"/>
    </location>
</feature>
<keyword evidence="8" id="KW-1185">Reference proteome</keyword>
<organism evidence="7 8">
    <name type="scientific">Trebonia kvetii</name>
    <dbReference type="NCBI Taxonomy" id="2480626"/>
    <lineage>
        <taxon>Bacteria</taxon>
        <taxon>Bacillati</taxon>
        <taxon>Actinomycetota</taxon>
        <taxon>Actinomycetes</taxon>
        <taxon>Streptosporangiales</taxon>
        <taxon>Treboniaceae</taxon>
        <taxon>Trebonia</taxon>
    </lineage>
</organism>